<dbReference type="InterPro" id="IPR044245">
    <property type="entry name" value="Spartan"/>
</dbReference>
<dbReference type="GO" id="GO:0005634">
    <property type="term" value="C:nucleus"/>
    <property type="evidence" value="ECO:0007669"/>
    <property type="project" value="UniProtKB-SubCell"/>
</dbReference>
<dbReference type="EnsemblMetazoa" id="Aqu2.1.29106_001">
    <property type="protein sequence ID" value="Aqu2.1.29106_001"/>
    <property type="gene ID" value="Aqu2.1.29106"/>
</dbReference>
<feature type="region of interest" description="Disordered" evidence="3">
    <location>
        <begin position="356"/>
        <end position="393"/>
    </location>
</feature>
<evidence type="ECO:0000313" key="6">
    <source>
        <dbReference type="Proteomes" id="UP000007879"/>
    </source>
</evidence>
<dbReference type="PROSITE" id="PS50330">
    <property type="entry name" value="UIM"/>
    <property type="match status" value="1"/>
</dbReference>
<dbReference type="SMART" id="SM00731">
    <property type="entry name" value="SprT"/>
    <property type="match status" value="1"/>
</dbReference>
<name>A0A1X7UN81_AMPQE</name>
<dbReference type="PANTHER" id="PTHR21220">
    <property type="entry name" value="DNA-DEPENDENT METALLOPROTEASE SPRTN"/>
    <property type="match status" value="1"/>
</dbReference>
<dbReference type="GO" id="GO:0004222">
    <property type="term" value="F:metalloendopeptidase activity"/>
    <property type="evidence" value="ECO:0007669"/>
    <property type="project" value="InterPro"/>
</dbReference>
<feature type="region of interest" description="Disordered" evidence="3">
    <location>
        <begin position="288"/>
        <end position="343"/>
    </location>
</feature>
<protein>
    <recommendedName>
        <fullName evidence="4">SprT-like domain-containing protein</fullName>
    </recommendedName>
</protein>
<dbReference type="InterPro" id="IPR055220">
    <property type="entry name" value="SPRTN_ZBD"/>
</dbReference>
<dbReference type="STRING" id="400682.A0A1X7UN81"/>
<reference evidence="6" key="1">
    <citation type="journal article" date="2010" name="Nature">
        <title>The Amphimedon queenslandica genome and the evolution of animal complexity.</title>
        <authorList>
            <person name="Srivastava M."/>
            <person name="Simakov O."/>
            <person name="Chapman J."/>
            <person name="Fahey B."/>
            <person name="Gauthier M.E."/>
            <person name="Mitros T."/>
            <person name="Richards G.S."/>
            <person name="Conaco C."/>
            <person name="Dacre M."/>
            <person name="Hellsten U."/>
            <person name="Larroux C."/>
            <person name="Putnam N.H."/>
            <person name="Stanke M."/>
            <person name="Adamska M."/>
            <person name="Darling A."/>
            <person name="Degnan S.M."/>
            <person name="Oakley T.H."/>
            <person name="Plachetzki D.C."/>
            <person name="Zhai Y."/>
            <person name="Adamski M."/>
            <person name="Calcino A."/>
            <person name="Cummins S.F."/>
            <person name="Goodstein D.M."/>
            <person name="Harris C."/>
            <person name="Jackson D.J."/>
            <person name="Leys S.P."/>
            <person name="Shu S."/>
            <person name="Woodcroft B.J."/>
            <person name="Vervoort M."/>
            <person name="Kosik K.S."/>
            <person name="Manning G."/>
            <person name="Degnan B.M."/>
            <person name="Rokhsar D.S."/>
        </authorList>
    </citation>
    <scope>NUCLEOTIDE SEQUENCE [LARGE SCALE GENOMIC DNA]</scope>
</reference>
<dbReference type="InterPro" id="IPR003903">
    <property type="entry name" value="UIM_dom"/>
</dbReference>
<dbReference type="InterPro" id="IPR006640">
    <property type="entry name" value="SprT-like_domain"/>
</dbReference>
<evidence type="ECO:0000256" key="1">
    <source>
        <dbReference type="ARBA" id="ARBA00004123"/>
    </source>
</evidence>
<reference evidence="5" key="2">
    <citation type="submission" date="2017-05" db="UniProtKB">
        <authorList>
            <consortium name="EnsemblMetazoa"/>
        </authorList>
    </citation>
    <scope>IDENTIFICATION</scope>
</reference>
<accession>A0A1X7UN81</accession>
<dbReference type="EnsemblMetazoa" id="XM_003387246.2">
    <property type="protein sequence ID" value="XP_003387294.1"/>
    <property type="gene ID" value="LOC100641847"/>
</dbReference>
<dbReference type="AlphaFoldDB" id="A0A1X7UN81"/>
<feature type="domain" description="SprT-like" evidence="4">
    <location>
        <begin position="109"/>
        <end position="280"/>
    </location>
</feature>
<dbReference type="KEGG" id="aqu:100641847"/>
<dbReference type="Pfam" id="PF10263">
    <property type="entry name" value="SprT-like"/>
    <property type="match status" value="1"/>
</dbReference>
<dbReference type="Pfam" id="PF22934">
    <property type="entry name" value="SPRTN_ZBD"/>
    <property type="match status" value="1"/>
</dbReference>
<gene>
    <name evidence="5" type="primary">100641847</name>
</gene>
<evidence type="ECO:0000256" key="3">
    <source>
        <dbReference type="SAM" id="MobiDB-lite"/>
    </source>
</evidence>
<dbReference type="InParanoid" id="A0A1X7UN81"/>
<dbReference type="PANTHER" id="PTHR21220:SF0">
    <property type="entry name" value="DNA-DEPENDENT METALLOPROTEASE SPRTN"/>
    <property type="match status" value="1"/>
</dbReference>
<dbReference type="GO" id="GO:0006974">
    <property type="term" value="P:DNA damage response"/>
    <property type="evidence" value="ECO:0007669"/>
    <property type="project" value="InterPro"/>
</dbReference>
<keyword evidence="2" id="KW-0539">Nucleus</keyword>
<dbReference type="eggNOG" id="KOG3931">
    <property type="taxonomic scope" value="Eukaryota"/>
</dbReference>
<dbReference type="GO" id="GO:0031593">
    <property type="term" value="F:polyubiquitin modification-dependent protein binding"/>
    <property type="evidence" value="ECO:0007669"/>
    <property type="project" value="TreeGrafter"/>
</dbReference>
<feature type="compositionally biased region" description="Low complexity" evidence="3">
    <location>
        <begin position="374"/>
        <end position="387"/>
    </location>
</feature>
<comment type="subcellular location">
    <subcellularLocation>
        <location evidence="1">Nucleus</location>
    </subcellularLocation>
</comment>
<dbReference type="OrthoDB" id="5236983at2759"/>
<organism evidence="5">
    <name type="scientific">Amphimedon queenslandica</name>
    <name type="common">Sponge</name>
    <dbReference type="NCBI Taxonomy" id="400682"/>
    <lineage>
        <taxon>Eukaryota</taxon>
        <taxon>Metazoa</taxon>
        <taxon>Porifera</taxon>
        <taxon>Demospongiae</taxon>
        <taxon>Heteroscleromorpha</taxon>
        <taxon>Haplosclerida</taxon>
        <taxon>Niphatidae</taxon>
        <taxon>Amphimedon</taxon>
    </lineage>
</organism>
<dbReference type="Proteomes" id="UP000007879">
    <property type="component" value="Unassembled WGS sequence"/>
</dbReference>
<proteinExistence type="predicted"/>
<evidence type="ECO:0000256" key="2">
    <source>
        <dbReference type="ARBA" id="ARBA00023242"/>
    </source>
</evidence>
<feature type="compositionally biased region" description="Basic residues" evidence="3">
    <location>
        <begin position="289"/>
        <end position="299"/>
    </location>
</feature>
<evidence type="ECO:0000313" key="5">
    <source>
        <dbReference type="EnsemblMetazoa" id="Aqu2.1.29106_001"/>
    </source>
</evidence>
<dbReference type="GO" id="GO:0003697">
    <property type="term" value="F:single-stranded DNA binding"/>
    <property type="evidence" value="ECO:0007669"/>
    <property type="project" value="InterPro"/>
</dbReference>
<sequence>MADESSFDFSSWNWRKEGRKRKTEAEDDVEIVMIEKKVREGPRVNPNDIKFENDDDLDYAIALSLQETENKKAKRPDYAAHHVTSPSLLSTYDPRSIVDERWELEDPHPNIHELFVQFDAMFFERRLINAGVAVSWGPRMTLCAGLCYYQTRAGFCSIKLSEPLLKLRPRRNLVETLLHEMIHALLFVTSNNKDRESHGPEFRSHMERINKMTGAKITVYHSFHDEVNLYRQHWWKCNGPCQNRKPFFGMVRRSINRAPSKNDHWWAEHQATCGGTFIKIKEPENYSANKKKYSKKEHVKSRDLKTMLDSSYSKSHTHTTENETDSGTGMEVIDLVPEDDSVREKREKMLKAAEKRLLKSANNSPRDIRKFMATPSSKTTNKSTLSNQQSTSNDILKTESTSINNSQASGSGLISRTDNRLCPVCGRNDIPAATLNAHISFCLEEMELSGSDDNE</sequence>
<dbReference type="SMART" id="SM00726">
    <property type="entry name" value="UIM"/>
    <property type="match status" value="1"/>
</dbReference>
<keyword evidence="6" id="KW-1185">Reference proteome</keyword>
<evidence type="ECO:0000259" key="4">
    <source>
        <dbReference type="SMART" id="SM00731"/>
    </source>
</evidence>